<reference evidence="2" key="1">
    <citation type="journal article" date="2019" name="bioRxiv">
        <title>The Genome of the Zebra Mussel, Dreissena polymorpha: A Resource for Invasive Species Research.</title>
        <authorList>
            <person name="McCartney M.A."/>
            <person name="Auch B."/>
            <person name="Kono T."/>
            <person name="Mallez S."/>
            <person name="Zhang Y."/>
            <person name="Obille A."/>
            <person name="Becker A."/>
            <person name="Abrahante J.E."/>
            <person name="Garbe J."/>
            <person name="Badalamenti J.P."/>
            <person name="Herman A."/>
            <person name="Mangelson H."/>
            <person name="Liachko I."/>
            <person name="Sullivan S."/>
            <person name="Sone E.D."/>
            <person name="Koren S."/>
            <person name="Silverstein K.A.T."/>
            <person name="Beckman K.B."/>
            <person name="Gohl D.M."/>
        </authorList>
    </citation>
    <scope>NUCLEOTIDE SEQUENCE</scope>
    <source>
        <strain evidence="2">Duluth1</strain>
        <tissue evidence="2">Whole animal</tissue>
    </source>
</reference>
<keyword evidence="1" id="KW-0732">Signal</keyword>
<accession>A0A9D4LRB4</accession>
<keyword evidence="3" id="KW-1185">Reference proteome</keyword>
<evidence type="ECO:0000256" key="1">
    <source>
        <dbReference type="SAM" id="SignalP"/>
    </source>
</evidence>
<evidence type="ECO:0000313" key="3">
    <source>
        <dbReference type="Proteomes" id="UP000828390"/>
    </source>
</evidence>
<sequence>MVFQWSLIILLRTCPSFPLQGEYFLVRDHELVDGDNPRSIGLLQAKSWAPVNWCGQPTARELASIVKALENESYSVGIYLGHVICDFGLPPGGFNYLNI</sequence>
<gene>
    <name evidence="2" type="ORF">DPMN_026530</name>
</gene>
<feature type="chain" id="PRO_5038911210" evidence="1">
    <location>
        <begin position="17"/>
        <end position="99"/>
    </location>
</feature>
<proteinExistence type="predicted"/>
<name>A0A9D4LRB4_DREPO</name>
<reference evidence="2" key="2">
    <citation type="submission" date="2020-11" db="EMBL/GenBank/DDBJ databases">
        <authorList>
            <person name="McCartney M.A."/>
            <person name="Auch B."/>
            <person name="Kono T."/>
            <person name="Mallez S."/>
            <person name="Becker A."/>
            <person name="Gohl D.M."/>
            <person name="Silverstein K.A.T."/>
            <person name="Koren S."/>
            <person name="Bechman K.B."/>
            <person name="Herman A."/>
            <person name="Abrahante J.E."/>
            <person name="Garbe J."/>
        </authorList>
    </citation>
    <scope>NUCLEOTIDE SEQUENCE</scope>
    <source>
        <strain evidence="2">Duluth1</strain>
        <tissue evidence="2">Whole animal</tissue>
    </source>
</reference>
<feature type="signal peptide" evidence="1">
    <location>
        <begin position="1"/>
        <end position="16"/>
    </location>
</feature>
<organism evidence="2 3">
    <name type="scientific">Dreissena polymorpha</name>
    <name type="common">Zebra mussel</name>
    <name type="synonym">Mytilus polymorpha</name>
    <dbReference type="NCBI Taxonomy" id="45954"/>
    <lineage>
        <taxon>Eukaryota</taxon>
        <taxon>Metazoa</taxon>
        <taxon>Spiralia</taxon>
        <taxon>Lophotrochozoa</taxon>
        <taxon>Mollusca</taxon>
        <taxon>Bivalvia</taxon>
        <taxon>Autobranchia</taxon>
        <taxon>Heteroconchia</taxon>
        <taxon>Euheterodonta</taxon>
        <taxon>Imparidentia</taxon>
        <taxon>Neoheterodontei</taxon>
        <taxon>Myida</taxon>
        <taxon>Dreissenoidea</taxon>
        <taxon>Dreissenidae</taxon>
        <taxon>Dreissena</taxon>
    </lineage>
</organism>
<dbReference type="EMBL" id="JAIWYP010000002">
    <property type="protein sequence ID" value="KAH3863540.1"/>
    <property type="molecule type" value="Genomic_DNA"/>
</dbReference>
<protein>
    <submittedName>
        <fullName evidence="2">Uncharacterized protein</fullName>
    </submittedName>
</protein>
<dbReference type="AlphaFoldDB" id="A0A9D4LRB4"/>
<comment type="caution">
    <text evidence="2">The sequence shown here is derived from an EMBL/GenBank/DDBJ whole genome shotgun (WGS) entry which is preliminary data.</text>
</comment>
<dbReference type="Proteomes" id="UP000828390">
    <property type="component" value="Unassembled WGS sequence"/>
</dbReference>
<evidence type="ECO:0000313" key="2">
    <source>
        <dbReference type="EMBL" id="KAH3863540.1"/>
    </source>
</evidence>